<evidence type="ECO:0000313" key="1">
    <source>
        <dbReference type="EMBL" id="QJX80279.1"/>
    </source>
</evidence>
<name>A0A6M6E530_PRIMG</name>
<protein>
    <recommendedName>
        <fullName evidence="3">GIY-YIG domain-containing protein</fullName>
    </recommendedName>
</protein>
<dbReference type="AlphaFoldDB" id="A0A6M6E530"/>
<dbReference type="EMBL" id="CP045273">
    <property type="protein sequence ID" value="QJX80279.1"/>
    <property type="molecule type" value="Genomic_DNA"/>
</dbReference>
<reference evidence="1 2" key="1">
    <citation type="submission" date="2019-10" db="EMBL/GenBank/DDBJ databases">
        <title>Complete genome sequences for adaption low water activity.</title>
        <authorList>
            <person name="Zhao L."/>
            <person name="Zhong J."/>
        </authorList>
    </citation>
    <scope>NUCLEOTIDE SEQUENCE [LARGE SCALE GENOMIC DNA]</scope>
    <source>
        <strain evidence="1 2">FDU301</strain>
        <plasmid evidence="2">pfdu301a</plasmid>
    </source>
</reference>
<geneLocation type="plasmid" evidence="2">
    <name>pfdu301a</name>
</geneLocation>
<gene>
    <name evidence="1" type="ORF">FDZ14_29735</name>
</gene>
<sequence length="210" mass="25110">MGKELLEAGIYAIINKRLRMVYIGITQDCFLIRWIEHLKRMPMYLYNNDRTKLYLAEDTQYIVLKEINPAVSDKKVFYELENTAQEFYKERGWIVLSTSTYNKNADYSPWNSTIEAKKKRYRRAINHMVATIGEEVNQSKVAARLYAAHYNEINQTFATYTNPKQAVTEELRVTELQFIMLDLYSRYKEKTIDKMRKYYIQTDRQLDLFT</sequence>
<dbReference type="Proteomes" id="UP000501076">
    <property type="component" value="Plasmid pFDU301A"/>
</dbReference>
<accession>A0A6M6E530</accession>
<evidence type="ECO:0000313" key="2">
    <source>
        <dbReference type="Proteomes" id="UP000501076"/>
    </source>
</evidence>
<evidence type="ECO:0008006" key="3">
    <source>
        <dbReference type="Google" id="ProtNLM"/>
    </source>
</evidence>
<keyword evidence="1" id="KW-0614">Plasmid</keyword>
<organism evidence="1 2">
    <name type="scientific">Priestia megaterium</name>
    <name type="common">Bacillus megaterium</name>
    <dbReference type="NCBI Taxonomy" id="1404"/>
    <lineage>
        <taxon>Bacteria</taxon>
        <taxon>Bacillati</taxon>
        <taxon>Bacillota</taxon>
        <taxon>Bacilli</taxon>
        <taxon>Bacillales</taxon>
        <taxon>Bacillaceae</taxon>
        <taxon>Priestia</taxon>
    </lineage>
</organism>
<proteinExistence type="predicted"/>
<dbReference type="RefSeq" id="WP_171778265.1">
    <property type="nucleotide sequence ID" value="NZ_CP045273.1"/>
</dbReference>